<dbReference type="Proteomes" id="UP000298325">
    <property type="component" value="Unassembled WGS sequence"/>
</dbReference>
<evidence type="ECO:0000313" key="3">
    <source>
        <dbReference type="EMBL" id="TGN39832.1"/>
    </source>
</evidence>
<gene>
    <name evidence="1" type="primary">slyX</name>
    <name evidence="3" type="ORF">E5Q11_05880</name>
</gene>
<keyword evidence="4" id="KW-1185">Reference proteome</keyword>
<name>A0A4Z1CH29_9GAMM</name>
<protein>
    <recommendedName>
        <fullName evidence="1">Protein SlyX homolog</fullName>
    </recommendedName>
</protein>
<sequence>MSTANNANSRRDSSGELARRLDELETRVAFQDDLINTLSEQVARQELDIRELWEAKKHLNNQLKEVSSSNIRKEEDEAPPPHY</sequence>
<dbReference type="Gene3D" id="1.20.5.300">
    <property type="match status" value="1"/>
</dbReference>
<dbReference type="PANTHER" id="PTHR36508">
    <property type="entry name" value="PROTEIN SLYX"/>
    <property type="match status" value="1"/>
</dbReference>
<dbReference type="OrthoDB" id="5771733at2"/>
<evidence type="ECO:0000313" key="4">
    <source>
        <dbReference type="Proteomes" id="UP000298325"/>
    </source>
</evidence>
<evidence type="ECO:0000256" key="2">
    <source>
        <dbReference type="SAM" id="MobiDB-lite"/>
    </source>
</evidence>
<organism evidence="3 4">
    <name type="scientific">Marinobacter confluentis</name>
    <dbReference type="NCBI Taxonomy" id="1697557"/>
    <lineage>
        <taxon>Bacteria</taxon>
        <taxon>Pseudomonadati</taxon>
        <taxon>Pseudomonadota</taxon>
        <taxon>Gammaproteobacteria</taxon>
        <taxon>Pseudomonadales</taxon>
        <taxon>Marinobacteraceae</taxon>
        <taxon>Marinobacter</taxon>
    </lineage>
</organism>
<dbReference type="AlphaFoldDB" id="A0A4Z1CH29"/>
<reference evidence="3 4" key="1">
    <citation type="submission" date="2019-04" db="EMBL/GenBank/DDBJ databases">
        <authorList>
            <person name="Park S."/>
            <person name="Yoon J.-H."/>
        </authorList>
    </citation>
    <scope>NUCLEOTIDE SEQUENCE [LARGE SCALE GENOMIC DNA]</scope>
    <source>
        <strain evidence="3 4">HJM-18</strain>
    </source>
</reference>
<dbReference type="RefSeq" id="WP_135802498.1">
    <property type="nucleotide sequence ID" value="NZ_SRPF01000002.1"/>
</dbReference>
<dbReference type="PANTHER" id="PTHR36508:SF1">
    <property type="entry name" value="PROTEIN SLYX"/>
    <property type="match status" value="1"/>
</dbReference>
<comment type="caution">
    <text evidence="3">The sequence shown here is derived from an EMBL/GenBank/DDBJ whole genome shotgun (WGS) entry which is preliminary data.</text>
</comment>
<dbReference type="InterPro" id="IPR007236">
    <property type="entry name" value="SlyX"/>
</dbReference>
<dbReference type="HAMAP" id="MF_00715">
    <property type="entry name" value="SlyX"/>
    <property type="match status" value="1"/>
</dbReference>
<feature type="region of interest" description="Disordered" evidence="2">
    <location>
        <begin position="63"/>
        <end position="83"/>
    </location>
</feature>
<dbReference type="EMBL" id="SRPF01000002">
    <property type="protein sequence ID" value="TGN39832.1"/>
    <property type="molecule type" value="Genomic_DNA"/>
</dbReference>
<comment type="similarity">
    <text evidence="1">Belongs to the SlyX family.</text>
</comment>
<accession>A0A4Z1CH29</accession>
<evidence type="ECO:0000256" key="1">
    <source>
        <dbReference type="HAMAP-Rule" id="MF_00715"/>
    </source>
</evidence>
<proteinExistence type="inferred from homology"/>
<dbReference type="Pfam" id="PF04102">
    <property type="entry name" value="SlyX"/>
    <property type="match status" value="1"/>
</dbReference>